<accession>A0A0S7BIT2</accession>
<evidence type="ECO:0008006" key="4">
    <source>
        <dbReference type="Google" id="ProtNLM"/>
    </source>
</evidence>
<gene>
    <name evidence="2" type="ORF">ATC1_13234</name>
</gene>
<dbReference type="Proteomes" id="UP000053370">
    <property type="component" value="Unassembled WGS sequence"/>
</dbReference>
<keyword evidence="1" id="KW-1133">Transmembrane helix</keyword>
<sequence length="233" mass="26824">MYIYTNEKRLKKNKKISKYLTSICFAILVVGAVAAFSEKYFMYSFFALIIGVFLSQASISMTTRWGREPGNNNLMNVKLKGLSDNFSIYHYMDPVDHLLVGTAGAFILMPYYQGGIIGYDEKKQRWTQKKASIFMKMFGQESLGRPDLEASANLEAVKKYFVSRDIDFPEDKIHPVLIFLGPKAQLDPEANFKYDTIQLDKLKETVRKYAKDERLSTEFIDEITDKLPLDDIE</sequence>
<dbReference type="EMBL" id="DF968181">
    <property type="protein sequence ID" value="GAP40266.1"/>
    <property type="molecule type" value="Genomic_DNA"/>
</dbReference>
<name>A0A0S7BIT2_9CHLR</name>
<dbReference type="RefSeq" id="WP_062279399.1">
    <property type="nucleotide sequence ID" value="NZ_DF968181.1"/>
</dbReference>
<keyword evidence="1" id="KW-0472">Membrane</keyword>
<dbReference type="OrthoDB" id="156395at2"/>
<keyword evidence="3" id="KW-1185">Reference proteome</keyword>
<keyword evidence="1" id="KW-0812">Transmembrane</keyword>
<reference evidence="2" key="1">
    <citation type="journal article" date="2015" name="Genome Announc.">
        <title>Draft Genome Sequence of Anaerolineae Strain TC1, a Novel Isolate from a Methanogenic Wastewater Treatment System.</title>
        <authorList>
            <person name="Matsuura N."/>
            <person name="Tourlousse D.M."/>
            <person name="Sun L."/>
            <person name="Toyonaga M."/>
            <person name="Kuroda K."/>
            <person name="Ohashi A."/>
            <person name="Cruz R."/>
            <person name="Yamaguchi T."/>
            <person name="Sekiguchi Y."/>
        </authorList>
    </citation>
    <scope>NUCLEOTIDE SEQUENCE [LARGE SCALE GENOMIC DNA]</scope>
    <source>
        <strain evidence="2">TC1</strain>
    </source>
</reference>
<proteinExistence type="predicted"/>
<evidence type="ECO:0000256" key="1">
    <source>
        <dbReference type="SAM" id="Phobius"/>
    </source>
</evidence>
<dbReference type="AlphaFoldDB" id="A0A0S7BIT2"/>
<evidence type="ECO:0000313" key="3">
    <source>
        <dbReference type="Proteomes" id="UP000053370"/>
    </source>
</evidence>
<organism evidence="2">
    <name type="scientific">Flexilinea flocculi</name>
    <dbReference type="NCBI Taxonomy" id="1678840"/>
    <lineage>
        <taxon>Bacteria</taxon>
        <taxon>Bacillati</taxon>
        <taxon>Chloroflexota</taxon>
        <taxon>Anaerolineae</taxon>
        <taxon>Anaerolineales</taxon>
        <taxon>Anaerolineaceae</taxon>
        <taxon>Flexilinea</taxon>
    </lineage>
</organism>
<feature type="transmembrane region" description="Helical" evidence="1">
    <location>
        <begin position="16"/>
        <end position="34"/>
    </location>
</feature>
<protein>
    <recommendedName>
        <fullName evidence="4">NERD domain-containing protein</fullName>
    </recommendedName>
</protein>
<evidence type="ECO:0000313" key="2">
    <source>
        <dbReference type="EMBL" id="GAP40266.1"/>
    </source>
</evidence>